<accession>A0AAV9P9M7</accession>
<dbReference type="InterPro" id="IPR013149">
    <property type="entry name" value="ADH-like_C"/>
</dbReference>
<dbReference type="AlphaFoldDB" id="A0AAV9P9M7"/>
<reference evidence="4 5" key="1">
    <citation type="submission" date="2023-08" db="EMBL/GenBank/DDBJ databases">
        <title>Black Yeasts Isolated from many extreme environments.</title>
        <authorList>
            <person name="Coleine C."/>
            <person name="Stajich J.E."/>
            <person name="Selbmann L."/>
        </authorList>
    </citation>
    <scope>NUCLEOTIDE SEQUENCE [LARGE SCALE GENOMIC DNA]</scope>
    <source>
        <strain evidence="4 5">CCFEE 5935</strain>
    </source>
</reference>
<evidence type="ECO:0000259" key="3">
    <source>
        <dbReference type="Pfam" id="PF08240"/>
    </source>
</evidence>
<keyword evidence="5" id="KW-1185">Reference proteome</keyword>
<dbReference type="PANTHER" id="PTHR43401:SF2">
    <property type="entry name" value="L-THREONINE 3-DEHYDROGENASE"/>
    <property type="match status" value="1"/>
</dbReference>
<organism evidence="4 5">
    <name type="scientific">Saxophila tyrrhenica</name>
    <dbReference type="NCBI Taxonomy" id="1690608"/>
    <lineage>
        <taxon>Eukaryota</taxon>
        <taxon>Fungi</taxon>
        <taxon>Dikarya</taxon>
        <taxon>Ascomycota</taxon>
        <taxon>Pezizomycotina</taxon>
        <taxon>Dothideomycetes</taxon>
        <taxon>Dothideomycetidae</taxon>
        <taxon>Mycosphaerellales</taxon>
        <taxon>Extremaceae</taxon>
        <taxon>Saxophila</taxon>
    </lineage>
</organism>
<dbReference type="GeneID" id="89926911"/>
<feature type="domain" description="Alcohol dehydrogenase-like N-terminal" evidence="3">
    <location>
        <begin position="24"/>
        <end position="140"/>
    </location>
</feature>
<dbReference type="RefSeq" id="XP_064658939.1">
    <property type="nucleotide sequence ID" value="XM_064802814.1"/>
</dbReference>
<comment type="caution">
    <text evidence="4">The sequence shown here is derived from an EMBL/GenBank/DDBJ whole genome shotgun (WGS) entry which is preliminary data.</text>
</comment>
<evidence type="ECO:0000313" key="5">
    <source>
        <dbReference type="Proteomes" id="UP001337655"/>
    </source>
</evidence>
<protein>
    <submittedName>
        <fullName evidence="4">Uncharacterized protein</fullName>
    </submittedName>
</protein>
<dbReference type="Pfam" id="PF08240">
    <property type="entry name" value="ADH_N"/>
    <property type="match status" value="1"/>
</dbReference>
<evidence type="ECO:0000313" key="4">
    <source>
        <dbReference type="EMBL" id="KAK5169593.1"/>
    </source>
</evidence>
<gene>
    <name evidence="4" type="ORF">LTR77_005570</name>
</gene>
<dbReference type="EMBL" id="JAVRRT010000008">
    <property type="protein sequence ID" value="KAK5169593.1"/>
    <property type="molecule type" value="Genomic_DNA"/>
</dbReference>
<dbReference type="InterPro" id="IPR036291">
    <property type="entry name" value="NAD(P)-bd_dom_sf"/>
</dbReference>
<feature type="domain" description="Alcohol dehydrogenase-like C-terminal" evidence="2">
    <location>
        <begin position="181"/>
        <end position="308"/>
    </location>
</feature>
<dbReference type="Pfam" id="PF00107">
    <property type="entry name" value="ADH_zinc_N"/>
    <property type="match status" value="1"/>
</dbReference>
<dbReference type="SUPFAM" id="SSF51735">
    <property type="entry name" value="NAD(P)-binding Rossmann-fold domains"/>
    <property type="match status" value="1"/>
</dbReference>
<evidence type="ECO:0000256" key="1">
    <source>
        <dbReference type="ARBA" id="ARBA00023002"/>
    </source>
</evidence>
<dbReference type="InterPro" id="IPR011032">
    <property type="entry name" value="GroES-like_sf"/>
</dbReference>
<dbReference type="SUPFAM" id="SSF50129">
    <property type="entry name" value="GroES-like"/>
    <property type="match status" value="1"/>
</dbReference>
<dbReference type="Gene3D" id="3.90.180.10">
    <property type="entry name" value="Medium-chain alcohol dehydrogenases, catalytic domain"/>
    <property type="match status" value="1"/>
</dbReference>
<proteinExistence type="predicted"/>
<evidence type="ECO:0000259" key="2">
    <source>
        <dbReference type="Pfam" id="PF00107"/>
    </source>
</evidence>
<dbReference type="GO" id="GO:0016491">
    <property type="term" value="F:oxidoreductase activity"/>
    <property type="evidence" value="ECO:0007669"/>
    <property type="project" value="UniProtKB-KW"/>
</dbReference>
<dbReference type="Proteomes" id="UP001337655">
    <property type="component" value="Unassembled WGS sequence"/>
</dbReference>
<dbReference type="CDD" id="cd08233">
    <property type="entry name" value="butanediol_DH_like"/>
    <property type="match status" value="1"/>
</dbReference>
<name>A0AAV9P9M7_9PEZI</name>
<keyword evidence="1" id="KW-0560">Oxidoreductase</keyword>
<dbReference type="Gene3D" id="3.40.50.720">
    <property type="entry name" value="NAD(P)-binding Rossmann-like Domain"/>
    <property type="match status" value="1"/>
</dbReference>
<dbReference type="InterPro" id="IPR050129">
    <property type="entry name" value="Zn_alcohol_dh"/>
</dbReference>
<dbReference type="PANTHER" id="PTHR43401">
    <property type="entry name" value="L-THREONINE 3-DEHYDROGENASE"/>
    <property type="match status" value="1"/>
</dbReference>
<dbReference type="InterPro" id="IPR013154">
    <property type="entry name" value="ADH-like_N"/>
</dbReference>
<sequence>MRAARFHNKGDIRVEDVDQPKVTDGKVLVEVEWCGICGSDLHEYLMGPALLPVTPHPRTGECVPMALGHELCGRIKNPSPGSRFKEGEAVMVDPRVLCGSCLSCKAGQTHCCSSLGYVGGTTTGGYGEFVAVEEERLYPLGSIPLEHAAVIEPLAVVQHAVKESGVKDWKDKTVLVLGGGPIGFALMLILKAHGATNVIVSEPAIIRREQGSEYAQAVINPVKEKVGDRCRELTDGRGVDVVFDCAGVPIALEAGFDAICSSGLYIMVAVWEKPLTLPCWTFLQKHVTVKGVLIFSTEDFEEVMEMVAKGKIPGYEKLITGRIGLDDIVKKGFEELVNNKDKHIKILVSPKNAVAA</sequence>